<comment type="caution">
    <text evidence="2">The sequence shown here is derived from an EMBL/GenBank/DDBJ whole genome shotgun (WGS) entry which is preliminary data.</text>
</comment>
<name>A0A2I0HJJ8_PUNGR</name>
<keyword evidence="3" id="KW-1185">Reference proteome</keyword>
<evidence type="ECO:0000256" key="1">
    <source>
        <dbReference type="SAM" id="MobiDB-lite"/>
    </source>
</evidence>
<evidence type="ECO:0000313" key="2">
    <source>
        <dbReference type="EMBL" id="PKI31851.1"/>
    </source>
</evidence>
<sequence length="100" mass="10426">MAALISAILKGGGAAGSNSRSPSSSASASAPGLFSDLLSLSSLVFSCEEDSFLDGRESRLLKPRSPMMLEALEANVSNVLLSNLSSFLYGLLEFFGSVYI</sequence>
<protein>
    <submittedName>
        <fullName evidence="2">Uncharacterized protein</fullName>
    </submittedName>
</protein>
<organism evidence="2 3">
    <name type="scientific">Punica granatum</name>
    <name type="common">Pomegranate</name>
    <dbReference type="NCBI Taxonomy" id="22663"/>
    <lineage>
        <taxon>Eukaryota</taxon>
        <taxon>Viridiplantae</taxon>
        <taxon>Streptophyta</taxon>
        <taxon>Embryophyta</taxon>
        <taxon>Tracheophyta</taxon>
        <taxon>Spermatophyta</taxon>
        <taxon>Magnoliopsida</taxon>
        <taxon>eudicotyledons</taxon>
        <taxon>Gunneridae</taxon>
        <taxon>Pentapetalae</taxon>
        <taxon>rosids</taxon>
        <taxon>malvids</taxon>
        <taxon>Myrtales</taxon>
        <taxon>Lythraceae</taxon>
        <taxon>Punica</taxon>
    </lineage>
</organism>
<proteinExistence type="predicted"/>
<feature type="region of interest" description="Disordered" evidence="1">
    <location>
        <begin position="11"/>
        <end position="30"/>
    </location>
</feature>
<gene>
    <name evidence="2" type="ORF">CRG98_047737</name>
</gene>
<evidence type="ECO:0000313" key="3">
    <source>
        <dbReference type="Proteomes" id="UP000233551"/>
    </source>
</evidence>
<accession>A0A2I0HJJ8</accession>
<dbReference type="Proteomes" id="UP000233551">
    <property type="component" value="Unassembled WGS sequence"/>
</dbReference>
<dbReference type="EMBL" id="PGOL01008273">
    <property type="protein sequence ID" value="PKI31851.1"/>
    <property type="molecule type" value="Genomic_DNA"/>
</dbReference>
<dbReference type="AlphaFoldDB" id="A0A2I0HJJ8"/>
<feature type="compositionally biased region" description="Low complexity" evidence="1">
    <location>
        <begin position="16"/>
        <end position="30"/>
    </location>
</feature>
<reference evidence="2 3" key="1">
    <citation type="submission" date="2017-11" db="EMBL/GenBank/DDBJ databases">
        <title>De-novo sequencing of pomegranate (Punica granatum L.) genome.</title>
        <authorList>
            <person name="Akparov Z."/>
            <person name="Amiraslanov A."/>
            <person name="Hajiyeva S."/>
            <person name="Abbasov M."/>
            <person name="Kaur K."/>
            <person name="Hamwieh A."/>
            <person name="Solovyev V."/>
            <person name="Salamov A."/>
            <person name="Braich B."/>
            <person name="Kosarev P."/>
            <person name="Mahmoud A."/>
            <person name="Hajiyev E."/>
            <person name="Babayeva S."/>
            <person name="Izzatullayeva V."/>
            <person name="Mammadov A."/>
            <person name="Mammadov A."/>
            <person name="Sharifova S."/>
            <person name="Ojaghi J."/>
            <person name="Eynullazada K."/>
            <person name="Bayramov B."/>
            <person name="Abdulazimova A."/>
            <person name="Shahmuradov I."/>
        </authorList>
    </citation>
    <scope>NUCLEOTIDE SEQUENCE [LARGE SCALE GENOMIC DNA]</scope>
    <source>
        <strain evidence="3">cv. AG2017</strain>
        <tissue evidence="2">Leaf</tissue>
    </source>
</reference>